<evidence type="ECO:0000256" key="7">
    <source>
        <dbReference type="ARBA" id="ARBA00022777"/>
    </source>
</evidence>
<evidence type="ECO:0000256" key="3">
    <source>
        <dbReference type="ARBA" id="ARBA00012438"/>
    </source>
</evidence>
<dbReference type="SUPFAM" id="SSF55874">
    <property type="entry name" value="ATPase domain of HSP90 chaperone/DNA topoisomerase II/histidine kinase"/>
    <property type="match status" value="1"/>
</dbReference>
<keyword evidence="13" id="KW-0472">Membrane</keyword>
<evidence type="ECO:0000256" key="5">
    <source>
        <dbReference type="ARBA" id="ARBA00022679"/>
    </source>
</evidence>
<evidence type="ECO:0000313" key="16">
    <source>
        <dbReference type="Proteomes" id="UP000476064"/>
    </source>
</evidence>
<keyword evidence="8" id="KW-0067">ATP-binding</keyword>
<feature type="transmembrane region" description="Helical" evidence="13">
    <location>
        <begin position="173"/>
        <end position="192"/>
    </location>
</feature>
<dbReference type="Gene3D" id="1.10.287.130">
    <property type="match status" value="1"/>
</dbReference>
<feature type="region of interest" description="Disordered" evidence="12">
    <location>
        <begin position="494"/>
        <end position="543"/>
    </location>
</feature>
<evidence type="ECO:0000256" key="2">
    <source>
        <dbReference type="ARBA" id="ARBA00006402"/>
    </source>
</evidence>
<dbReference type="Gene3D" id="3.30.565.10">
    <property type="entry name" value="Histidine kinase-like ATPase, C-terminal domain"/>
    <property type="match status" value="1"/>
</dbReference>
<evidence type="ECO:0000259" key="14">
    <source>
        <dbReference type="PROSITE" id="PS50109"/>
    </source>
</evidence>
<dbReference type="GO" id="GO:0005524">
    <property type="term" value="F:ATP binding"/>
    <property type="evidence" value="ECO:0007669"/>
    <property type="project" value="UniProtKB-KW"/>
</dbReference>
<dbReference type="InterPro" id="IPR036890">
    <property type="entry name" value="HATPase_C_sf"/>
</dbReference>
<dbReference type="InterPro" id="IPR036097">
    <property type="entry name" value="HisK_dim/P_sf"/>
</dbReference>
<dbReference type="EC" id="2.7.13.3" evidence="3"/>
<keyword evidence="9" id="KW-0902">Two-component regulatory system</keyword>
<dbReference type="PROSITE" id="PS50109">
    <property type="entry name" value="HIS_KIN"/>
    <property type="match status" value="1"/>
</dbReference>
<evidence type="ECO:0000256" key="13">
    <source>
        <dbReference type="SAM" id="Phobius"/>
    </source>
</evidence>
<evidence type="ECO:0000256" key="6">
    <source>
        <dbReference type="ARBA" id="ARBA00022741"/>
    </source>
</evidence>
<dbReference type="PANTHER" id="PTHR43711:SF26">
    <property type="entry name" value="SENSOR HISTIDINE KINASE RCSC"/>
    <property type="match status" value="1"/>
</dbReference>
<dbReference type="PRINTS" id="PR00344">
    <property type="entry name" value="BCTRLSENSOR"/>
</dbReference>
<keyword evidence="6" id="KW-0547">Nucleotide-binding</keyword>
<comment type="catalytic activity">
    <reaction evidence="1">
        <text>ATP + protein L-histidine = ADP + protein N-phospho-L-histidine.</text>
        <dbReference type="EC" id="2.7.13.3"/>
    </reaction>
</comment>
<dbReference type="SMART" id="SM00387">
    <property type="entry name" value="HATPase_c"/>
    <property type="match status" value="1"/>
</dbReference>
<comment type="similarity">
    <text evidence="2">In the N-terminal section; belongs to the phytochrome family.</text>
</comment>
<dbReference type="PANTHER" id="PTHR43711">
    <property type="entry name" value="TWO-COMPONENT HISTIDINE KINASE"/>
    <property type="match status" value="1"/>
</dbReference>
<evidence type="ECO:0000256" key="4">
    <source>
        <dbReference type="ARBA" id="ARBA00022553"/>
    </source>
</evidence>
<evidence type="ECO:0000256" key="10">
    <source>
        <dbReference type="ARBA" id="ARBA00074306"/>
    </source>
</evidence>
<feature type="transmembrane region" description="Helical" evidence="13">
    <location>
        <begin position="71"/>
        <end position="101"/>
    </location>
</feature>
<dbReference type="AlphaFoldDB" id="A0A6C0FSY8"/>
<evidence type="ECO:0000256" key="1">
    <source>
        <dbReference type="ARBA" id="ARBA00000085"/>
    </source>
</evidence>
<gene>
    <name evidence="15" type="ORF">GXP70_03935</name>
</gene>
<keyword evidence="5" id="KW-0808">Transferase</keyword>
<feature type="domain" description="Histidine kinase" evidence="14">
    <location>
        <begin position="246"/>
        <end position="498"/>
    </location>
</feature>
<dbReference type="KEGG" id="plyc:GXP70_03935"/>
<dbReference type="SUPFAM" id="SSF47384">
    <property type="entry name" value="Homodimeric domain of signal transducing histidine kinase"/>
    <property type="match status" value="1"/>
</dbReference>
<evidence type="ECO:0000313" key="15">
    <source>
        <dbReference type="EMBL" id="QHT59202.1"/>
    </source>
</evidence>
<feature type="compositionally biased region" description="Basic and acidic residues" evidence="12">
    <location>
        <begin position="511"/>
        <end position="521"/>
    </location>
</feature>
<accession>A0A6C0FSY8</accession>
<dbReference type="RefSeq" id="WP_162355270.1">
    <property type="nucleotide sequence ID" value="NZ_CP048209.1"/>
</dbReference>
<name>A0A6C0FSY8_9BACL</name>
<sequence>MTFAFAKAVFANISLLIALAYMFDLGYRYLFQYAPMRVKYGITIAVFIIGGWLAMAFGLRVDGLLVLDLRFLPLIVAMLVFPSLSAIALIGFGIGIGRLFIGFDETAVASCANLIVLGLICTWMSAWLRWKPWSFLTKSIVAVVSVNVIFAITASLVIGLVSDMTVKAFWLEYGVYAFPLRLLLCGLMIFTIRDFQKEQQRVDELRKMNMLLRRQTRELREAKREVEEKARELMLANKYKSEFLANMSHELKTPLNSIIMLSQLMKESEEERGSGTEELQYAGLINGAGNELLQLINDILDLSKVEAGKMDIYMEPHSIEELVQTIHQQFLPIADQKGLTFETDISPQVPEAIVTDALRINQILRNLLANAFKFTESGSIILSVKAEGGVPIEPGELRKRRLRSWNPVAWGRPAVRIVHPMRIAFSITDTGIGIEPEKQQLIFEAFRQEDGSINRKYGGTGLGLSISLQLARLLGGTLSLESQKGAGSKFTLRLPVSQAGTDADGDPASMPDREPMDRDPLSVRVRGAGRRASAAGDTDEQDG</sequence>
<keyword evidence="7 15" id="KW-0418">Kinase</keyword>
<keyword evidence="13" id="KW-0812">Transmembrane</keyword>
<dbReference type="FunFam" id="3.30.565.10:FF:000010">
    <property type="entry name" value="Sensor histidine kinase RcsC"/>
    <property type="match status" value="1"/>
</dbReference>
<dbReference type="InterPro" id="IPR004358">
    <property type="entry name" value="Sig_transdc_His_kin-like_C"/>
</dbReference>
<dbReference type="InterPro" id="IPR003594">
    <property type="entry name" value="HATPase_dom"/>
</dbReference>
<dbReference type="CDD" id="cd16922">
    <property type="entry name" value="HATPase_EvgS-ArcB-TorS-like"/>
    <property type="match status" value="1"/>
</dbReference>
<reference evidence="15 16" key="1">
    <citation type="submission" date="2020-01" db="EMBL/GenBank/DDBJ databases">
        <title>Paenibacillus sp. nov., isolated from tomato rhizosphere.</title>
        <authorList>
            <person name="Weon H.-Y."/>
            <person name="Lee S.A."/>
        </authorList>
    </citation>
    <scope>NUCLEOTIDE SEQUENCE [LARGE SCALE GENOMIC DNA]</scope>
    <source>
        <strain evidence="15 16">12200R-189</strain>
    </source>
</reference>
<organism evidence="15 16">
    <name type="scientific">Paenibacillus lycopersici</name>
    <dbReference type="NCBI Taxonomy" id="2704462"/>
    <lineage>
        <taxon>Bacteria</taxon>
        <taxon>Bacillati</taxon>
        <taxon>Bacillota</taxon>
        <taxon>Bacilli</taxon>
        <taxon>Bacillales</taxon>
        <taxon>Paenibacillaceae</taxon>
        <taxon>Paenibacillus</taxon>
    </lineage>
</organism>
<feature type="transmembrane region" description="Helical" evidence="13">
    <location>
        <begin position="9"/>
        <end position="30"/>
    </location>
</feature>
<keyword evidence="4" id="KW-0597">Phosphoprotein</keyword>
<dbReference type="Pfam" id="PF00512">
    <property type="entry name" value="HisKA"/>
    <property type="match status" value="1"/>
</dbReference>
<dbReference type="InterPro" id="IPR050736">
    <property type="entry name" value="Sensor_HK_Regulatory"/>
</dbReference>
<evidence type="ECO:0000256" key="12">
    <source>
        <dbReference type="SAM" id="MobiDB-lite"/>
    </source>
</evidence>
<feature type="transmembrane region" description="Helical" evidence="13">
    <location>
        <begin position="42"/>
        <end position="59"/>
    </location>
</feature>
<dbReference type="Proteomes" id="UP000476064">
    <property type="component" value="Chromosome"/>
</dbReference>
<protein>
    <recommendedName>
        <fullName evidence="10">Circadian input-output histidine kinase CikA</fullName>
        <ecNumber evidence="3">2.7.13.3</ecNumber>
    </recommendedName>
</protein>
<evidence type="ECO:0000256" key="11">
    <source>
        <dbReference type="SAM" id="Coils"/>
    </source>
</evidence>
<feature type="coiled-coil region" evidence="11">
    <location>
        <begin position="195"/>
        <end position="239"/>
    </location>
</feature>
<feature type="transmembrane region" description="Helical" evidence="13">
    <location>
        <begin position="107"/>
        <end position="128"/>
    </location>
</feature>
<keyword evidence="16" id="KW-1185">Reference proteome</keyword>
<feature type="compositionally biased region" description="Low complexity" evidence="12">
    <location>
        <begin position="522"/>
        <end position="536"/>
    </location>
</feature>
<dbReference type="EMBL" id="CP048209">
    <property type="protein sequence ID" value="QHT59202.1"/>
    <property type="molecule type" value="Genomic_DNA"/>
</dbReference>
<keyword evidence="11" id="KW-0175">Coiled coil</keyword>
<feature type="transmembrane region" description="Helical" evidence="13">
    <location>
        <begin position="140"/>
        <end position="161"/>
    </location>
</feature>
<evidence type="ECO:0000256" key="9">
    <source>
        <dbReference type="ARBA" id="ARBA00023012"/>
    </source>
</evidence>
<proteinExistence type="inferred from homology"/>
<dbReference type="SMART" id="SM00388">
    <property type="entry name" value="HisKA"/>
    <property type="match status" value="1"/>
</dbReference>
<dbReference type="Pfam" id="PF02518">
    <property type="entry name" value="HATPase_c"/>
    <property type="match status" value="1"/>
</dbReference>
<dbReference type="CDD" id="cd00082">
    <property type="entry name" value="HisKA"/>
    <property type="match status" value="1"/>
</dbReference>
<dbReference type="InterPro" id="IPR005467">
    <property type="entry name" value="His_kinase_dom"/>
</dbReference>
<dbReference type="GO" id="GO:0000155">
    <property type="term" value="F:phosphorelay sensor kinase activity"/>
    <property type="evidence" value="ECO:0007669"/>
    <property type="project" value="InterPro"/>
</dbReference>
<dbReference type="InterPro" id="IPR003661">
    <property type="entry name" value="HisK_dim/P_dom"/>
</dbReference>
<keyword evidence="13" id="KW-1133">Transmembrane helix</keyword>
<evidence type="ECO:0000256" key="8">
    <source>
        <dbReference type="ARBA" id="ARBA00022840"/>
    </source>
</evidence>